<accession>A0A068BEU4</accession>
<proteinExistence type="predicted"/>
<gene>
    <name evidence="2" type="primary">BRCA2</name>
</gene>
<organism evidence="2">
    <name type="scientific">Homo sapiens</name>
    <name type="common">Human</name>
    <dbReference type="NCBI Taxonomy" id="9606"/>
    <lineage>
        <taxon>Eukaryota</taxon>
        <taxon>Metazoa</taxon>
        <taxon>Chordata</taxon>
        <taxon>Craniata</taxon>
        <taxon>Vertebrata</taxon>
        <taxon>Euteleostomi</taxon>
        <taxon>Mammalia</taxon>
        <taxon>Eutheria</taxon>
        <taxon>Euarchontoglires</taxon>
        <taxon>Primates</taxon>
        <taxon>Haplorrhini</taxon>
        <taxon>Catarrhini</taxon>
        <taxon>Hominidae</taxon>
        <taxon>Homo</taxon>
    </lineage>
</organism>
<evidence type="ECO:0000256" key="1">
    <source>
        <dbReference type="SAM" id="MobiDB-lite"/>
    </source>
</evidence>
<dbReference type="EMBL" id="KJ625194">
    <property type="protein sequence ID" value="AIC83537.1"/>
    <property type="molecule type" value="Genomic_DNA"/>
</dbReference>
<dbReference type="ChiTaRS" id="BRCA2">
    <property type="organism name" value="human"/>
</dbReference>
<sequence>LITSLQNARDIQDMRIKKETKATRLSTARQSVSCKNIHSASNLSESSSRRPSSLCVFS</sequence>
<protein>
    <submittedName>
        <fullName evidence="2">Truncated breast and ovarian cancer susceptibility protein 2</fullName>
    </submittedName>
</protein>
<reference evidence="2" key="1">
    <citation type="submission" date="2014-03" db="EMBL/GenBank/DDBJ databases">
        <title>Full spectrum of BRCA1 and BRCA2 deleterious mutations in breast cancer in Asian countries.</title>
        <authorList>
            <consortium name="The Hong Kong Hereditary Breast Cancer Family Registry"/>
            <person name="Kwong A."/>
            <person name="Shin V.Y."/>
            <person name="Ho J.C.W."/>
            <person name="Law F.B.F."/>
            <person name="Au T."/>
            <person name="Chan T.L."/>
            <person name="Ma E.S.K."/>
        </authorList>
    </citation>
    <scope>NUCLEOTIDE SEQUENCE</scope>
</reference>
<feature type="region of interest" description="Disordered" evidence="1">
    <location>
        <begin position="38"/>
        <end position="58"/>
    </location>
</feature>
<feature type="non-terminal residue" evidence="2">
    <location>
        <position position="1"/>
    </location>
</feature>
<dbReference type="OrthoDB" id="21095at2759"/>
<name>A0A068BEU4_HUMAN</name>
<feature type="compositionally biased region" description="Low complexity" evidence="1">
    <location>
        <begin position="39"/>
        <end position="58"/>
    </location>
</feature>
<evidence type="ECO:0000313" key="2">
    <source>
        <dbReference type="EMBL" id="AIC83537.1"/>
    </source>
</evidence>
<dbReference type="AlphaFoldDB" id="A0A068BEU4"/>